<dbReference type="PROSITE" id="PS51900">
    <property type="entry name" value="CB"/>
    <property type="match status" value="1"/>
</dbReference>
<dbReference type="PROSITE" id="PS51898">
    <property type="entry name" value="TYR_RECOMBINASE"/>
    <property type="match status" value="1"/>
</dbReference>
<dbReference type="OrthoDB" id="9795573at2"/>
<keyword evidence="9" id="KW-1185">Reference proteome</keyword>
<dbReference type="Pfam" id="PF00589">
    <property type="entry name" value="Phage_integrase"/>
    <property type="match status" value="1"/>
</dbReference>
<dbReference type="GO" id="GO:0003677">
    <property type="term" value="F:DNA binding"/>
    <property type="evidence" value="ECO:0007669"/>
    <property type="project" value="UniProtKB-UniRule"/>
</dbReference>
<feature type="domain" description="Tyr recombinase" evidence="6">
    <location>
        <begin position="207"/>
        <end position="386"/>
    </location>
</feature>
<dbReference type="PANTHER" id="PTHR30629">
    <property type="entry name" value="PROPHAGE INTEGRASE"/>
    <property type="match status" value="1"/>
</dbReference>
<evidence type="ECO:0000256" key="2">
    <source>
        <dbReference type="ARBA" id="ARBA00022908"/>
    </source>
</evidence>
<dbReference type="HOGENOM" id="CLU_027562_0_0_6"/>
<evidence type="ECO:0000313" key="9">
    <source>
        <dbReference type="Proteomes" id="UP000032749"/>
    </source>
</evidence>
<accession>R4YKV2</accession>
<evidence type="ECO:0000259" key="6">
    <source>
        <dbReference type="PROSITE" id="PS51898"/>
    </source>
</evidence>
<evidence type="ECO:0000256" key="1">
    <source>
        <dbReference type="ARBA" id="ARBA00008857"/>
    </source>
</evidence>
<dbReference type="PATRIC" id="fig|698738.3.peg.1133"/>
<dbReference type="InterPro" id="IPR050808">
    <property type="entry name" value="Phage_Integrase"/>
</dbReference>
<dbReference type="Proteomes" id="UP000032749">
    <property type="component" value="Chromosome"/>
</dbReference>
<dbReference type="NCBIfam" id="NF007246">
    <property type="entry name" value="PRK09692.1"/>
    <property type="match status" value="1"/>
</dbReference>
<dbReference type="InterPro" id="IPR011010">
    <property type="entry name" value="DNA_brk_join_enz"/>
</dbReference>
<evidence type="ECO:0000256" key="5">
    <source>
        <dbReference type="PROSITE-ProRule" id="PRU01248"/>
    </source>
</evidence>
<dbReference type="STRING" id="698738.OLEAN_C10900"/>
<keyword evidence="3 5" id="KW-0238">DNA-binding</keyword>
<gene>
    <name evidence="8" type="ORF">OLEAN_C10900</name>
</gene>
<dbReference type="KEGG" id="oai:OLEAN_C10900"/>
<dbReference type="InterPro" id="IPR013762">
    <property type="entry name" value="Integrase-like_cat_sf"/>
</dbReference>
<dbReference type="PANTHER" id="PTHR30629:SF6">
    <property type="entry name" value="PROPHAGE INTEGRASE INTA-RELATED"/>
    <property type="match status" value="1"/>
</dbReference>
<comment type="similarity">
    <text evidence="1">Belongs to the 'phage' integrase family.</text>
</comment>
<dbReference type="GO" id="GO:0015074">
    <property type="term" value="P:DNA integration"/>
    <property type="evidence" value="ECO:0007669"/>
    <property type="project" value="UniProtKB-KW"/>
</dbReference>
<feature type="domain" description="Core-binding (CB)" evidence="7">
    <location>
        <begin position="105"/>
        <end position="186"/>
    </location>
</feature>
<dbReference type="InterPro" id="IPR025166">
    <property type="entry name" value="Integrase_DNA_bind_dom"/>
</dbReference>
<dbReference type="AlphaFoldDB" id="R4YKV2"/>
<sequence length="411" mass="47041">MAKIPTPLNSSQIKNAKPKDKEYNLADGQKLSLRIKPSGSKAWIFTYQRPYTKKRTNLGFGSYPEVSLASARKLRTEALILLADNIDPQEHKAEQRQKNELAHLNTLEHVAKQWHEVKKTSVSASYSQKIFRALELHILPKLGKFPIHKIKASQTIEVLKPLAEAGKLDMIKRVTQAINQIMTFAVNTGIIHHNPLANITKAFESPKKRHQLTLEPKELPALMKALSYANIQLLTRVMIEWQLHTMSRPSETAGARWEEIDLEAKLWNIPAERMKMKRPHTIPLSPQTLELLEIIRPHSIDSEYLFPSDMKKGQHRNTQTANMALKRMGYGGRLVAHGLRALASTTLNEHEFNPDVIEAALAHTDKNEIRAAYNRAQYLEKRRVMMCWWSDEIEGKNKNDDNVVKLMRDQA</sequence>
<dbReference type="Pfam" id="PF22022">
    <property type="entry name" value="Phage_int_M"/>
    <property type="match status" value="1"/>
</dbReference>
<dbReference type="InterPro" id="IPR044068">
    <property type="entry name" value="CB"/>
</dbReference>
<dbReference type="Pfam" id="PF13356">
    <property type="entry name" value="Arm-DNA-bind_3"/>
    <property type="match status" value="1"/>
</dbReference>
<dbReference type="SUPFAM" id="SSF56349">
    <property type="entry name" value="DNA breaking-rejoining enzymes"/>
    <property type="match status" value="1"/>
</dbReference>
<keyword evidence="4" id="KW-0233">DNA recombination</keyword>
<dbReference type="GO" id="GO:0006310">
    <property type="term" value="P:DNA recombination"/>
    <property type="evidence" value="ECO:0007669"/>
    <property type="project" value="UniProtKB-KW"/>
</dbReference>
<reference evidence="8 9" key="1">
    <citation type="journal article" date="2013" name="Nat. Commun.">
        <title>Genome sequence and functional genomic analysis of the oil-degrading bacterium Oleispira antarctica.</title>
        <authorList>
            <person name="Kube M."/>
            <person name="Chernikova T.N."/>
            <person name="Al-Ramahi Y."/>
            <person name="Beloqui A."/>
            <person name="Lopez-Cortez N."/>
            <person name="Guazzaroni M.E."/>
            <person name="Heipieper H.J."/>
            <person name="Klages S."/>
            <person name="Kotsyurbenko O.R."/>
            <person name="Langer I."/>
            <person name="Nechitaylo T.Y."/>
            <person name="Lunsdorf H."/>
            <person name="Fernandez M."/>
            <person name="Juarez S."/>
            <person name="Ciordia S."/>
            <person name="Singer A."/>
            <person name="Kagan O."/>
            <person name="Egorova O."/>
            <person name="Petit P.A."/>
            <person name="Stogios P."/>
            <person name="Kim Y."/>
            <person name="Tchigvintsev A."/>
            <person name="Flick R."/>
            <person name="Denaro R."/>
            <person name="Genovese M."/>
            <person name="Albar J.P."/>
            <person name="Reva O.N."/>
            <person name="Martinez-Gomariz M."/>
            <person name="Tran H."/>
            <person name="Ferrer M."/>
            <person name="Savchenko A."/>
            <person name="Yakunin A.F."/>
            <person name="Yakimov M.M."/>
            <person name="Golyshina O.V."/>
            <person name="Reinhardt R."/>
            <person name="Golyshin P.N."/>
        </authorList>
    </citation>
    <scope>NUCLEOTIDE SEQUENCE [LARGE SCALE GENOMIC DNA]</scope>
</reference>
<keyword evidence="2" id="KW-0229">DNA integration</keyword>
<evidence type="ECO:0000256" key="3">
    <source>
        <dbReference type="ARBA" id="ARBA00023125"/>
    </source>
</evidence>
<protein>
    <submittedName>
        <fullName evidence="8">Site-specific recombinase, phage integrase family protein</fullName>
    </submittedName>
</protein>
<dbReference type="Gene3D" id="3.30.160.390">
    <property type="entry name" value="Integrase, DNA-binding domain"/>
    <property type="match status" value="1"/>
</dbReference>
<proteinExistence type="inferred from homology"/>
<dbReference type="Gene3D" id="1.10.150.130">
    <property type="match status" value="1"/>
</dbReference>
<evidence type="ECO:0000313" key="8">
    <source>
        <dbReference type="EMBL" id="CCK75266.1"/>
    </source>
</evidence>
<name>R4YKV2_OLEAN</name>
<dbReference type="EMBL" id="FO203512">
    <property type="protein sequence ID" value="CCK75266.1"/>
    <property type="molecule type" value="Genomic_DNA"/>
</dbReference>
<dbReference type="Gene3D" id="1.10.443.10">
    <property type="entry name" value="Intergrase catalytic core"/>
    <property type="match status" value="1"/>
</dbReference>
<dbReference type="InterPro" id="IPR010998">
    <property type="entry name" value="Integrase_recombinase_N"/>
</dbReference>
<organism evidence="8 9">
    <name type="scientific">Oleispira antarctica RB-8</name>
    <dbReference type="NCBI Taxonomy" id="698738"/>
    <lineage>
        <taxon>Bacteria</taxon>
        <taxon>Pseudomonadati</taxon>
        <taxon>Pseudomonadota</taxon>
        <taxon>Gammaproteobacteria</taxon>
        <taxon>Oceanospirillales</taxon>
        <taxon>Oceanospirillaceae</taxon>
        <taxon>Oleispira</taxon>
    </lineage>
</organism>
<evidence type="ECO:0000259" key="7">
    <source>
        <dbReference type="PROSITE" id="PS51900"/>
    </source>
</evidence>
<dbReference type="InterPro" id="IPR002104">
    <property type="entry name" value="Integrase_catalytic"/>
</dbReference>
<dbReference type="CDD" id="cd00801">
    <property type="entry name" value="INT_P4_C"/>
    <property type="match status" value="1"/>
</dbReference>
<evidence type="ECO:0000256" key="4">
    <source>
        <dbReference type="ARBA" id="ARBA00023172"/>
    </source>
</evidence>
<dbReference type="InterPro" id="IPR038488">
    <property type="entry name" value="Integrase_DNA-bd_sf"/>
</dbReference>
<dbReference type="InterPro" id="IPR053876">
    <property type="entry name" value="Phage_int_M"/>
</dbReference>